<dbReference type="AlphaFoldDB" id="A0AAD5T9Y2"/>
<evidence type="ECO:0000256" key="10">
    <source>
        <dbReference type="SAM" id="Phobius"/>
    </source>
</evidence>
<dbReference type="GO" id="GO:0015031">
    <property type="term" value="P:protein transport"/>
    <property type="evidence" value="ECO:0007669"/>
    <property type="project" value="UniProtKB-KW"/>
</dbReference>
<keyword evidence="4" id="KW-0653">Protein transport</keyword>
<comment type="caution">
    <text evidence="12">The sequence shown here is derived from an EMBL/GenBank/DDBJ whole genome shotgun (WGS) entry which is preliminary data.</text>
</comment>
<dbReference type="InterPro" id="IPR000727">
    <property type="entry name" value="T_SNARE_dom"/>
</dbReference>
<dbReference type="PROSITE" id="PS50192">
    <property type="entry name" value="T_SNARE"/>
    <property type="match status" value="1"/>
</dbReference>
<feature type="region of interest" description="Disordered" evidence="9">
    <location>
        <begin position="1"/>
        <end position="48"/>
    </location>
</feature>
<evidence type="ECO:0000256" key="7">
    <source>
        <dbReference type="ARBA" id="ARBA00023136"/>
    </source>
</evidence>
<evidence type="ECO:0000259" key="11">
    <source>
        <dbReference type="PROSITE" id="PS50192"/>
    </source>
</evidence>
<evidence type="ECO:0000256" key="6">
    <source>
        <dbReference type="ARBA" id="ARBA00023034"/>
    </source>
</evidence>
<keyword evidence="5 10" id="KW-1133">Transmembrane helix</keyword>
<evidence type="ECO:0000256" key="9">
    <source>
        <dbReference type="SAM" id="MobiDB-lite"/>
    </source>
</evidence>
<dbReference type="SUPFAM" id="SSF58038">
    <property type="entry name" value="SNARE fusion complex"/>
    <property type="match status" value="1"/>
</dbReference>
<protein>
    <submittedName>
        <fullName evidence="12">Protein transport protein bet1</fullName>
    </submittedName>
</protein>
<evidence type="ECO:0000256" key="1">
    <source>
        <dbReference type="ARBA" id="ARBA00004394"/>
    </source>
</evidence>
<sequence>MSAYRRPVGNTNSNANNNSPFASAHYASSSSSTPSPSLSSASQSHSAFMTQNDEHADLLAAKVAMLKEISVQIGDEVSYQKDLLKGMTDDFDNTGNILSATIKRVALVARSPNGRWMCWLMAFVVAVLFYIVFLSRKFK</sequence>
<evidence type="ECO:0000256" key="5">
    <source>
        <dbReference type="ARBA" id="ARBA00022989"/>
    </source>
</evidence>
<evidence type="ECO:0000256" key="8">
    <source>
        <dbReference type="ARBA" id="ARBA00046280"/>
    </source>
</evidence>
<dbReference type="EMBL" id="JADGJH010000020">
    <property type="protein sequence ID" value="KAJ3142018.1"/>
    <property type="molecule type" value="Genomic_DNA"/>
</dbReference>
<dbReference type="Gene3D" id="1.20.5.110">
    <property type="match status" value="1"/>
</dbReference>
<dbReference type="GO" id="GO:0000139">
    <property type="term" value="C:Golgi membrane"/>
    <property type="evidence" value="ECO:0007669"/>
    <property type="project" value="UniProtKB-SubCell"/>
</dbReference>
<reference evidence="12" key="1">
    <citation type="submission" date="2020-05" db="EMBL/GenBank/DDBJ databases">
        <title>Phylogenomic resolution of chytrid fungi.</title>
        <authorList>
            <person name="Stajich J.E."/>
            <person name="Amses K."/>
            <person name="Simmons R."/>
            <person name="Seto K."/>
            <person name="Myers J."/>
            <person name="Bonds A."/>
            <person name="Quandt C.A."/>
            <person name="Barry K."/>
            <person name="Liu P."/>
            <person name="Grigoriev I."/>
            <person name="Longcore J.E."/>
            <person name="James T.Y."/>
        </authorList>
    </citation>
    <scope>NUCLEOTIDE SEQUENCE</scope>
    <source>
        <strain evidence="12">JEL0513</strain>
    </source>
</reference>
<keyword evidence="6" id="KW-0333">Golgi apparatus</keyword>
<dbReference type="InterPro" id="IPR039899">
    <property type="entry name" value="BET1_SNARE"/>
</dbReference>
<comment type="subcellular location">
    <subcellularLocation>
        <location evidence="8">Endomembrane system</location>
        <topology evidence="8">Single-pass type IV membrane protein</topology>
    </subcellularLocation>
    <subcellularLocation>
        <location evidence="1">Golgi apparatus membrane</location>
    </subcellularLocation>
</comment>
<accession>A0AAD5T9Y2</accession>
<evidence type="ECO:0000256" key="3">
    <source>
        <dbReference type="ARBA" id="ARBA00022692"/>
    </source>
</evidence>
<evidence type="ECO:0000313" key="13">
    <source>
        <dbReference type="Proteomes" id="UP001211907"/>
    </source>
</evidence>
<feature type="domain" description="T-SNARE coiled-coil homology" evidence="11">
    <location>
        <begin position="46"/>
        <end position="108"/>
    </location>
</feature>
<dbReference type="PANTHER" id="PTHR12791">
    <property type="entry name" value="GOLGI SNARE BET1-RELATED"/>
    <property type="match status" value="1"/>
</dbReference>
<feature type="transmembrane region" description="Helical" evidence="10">
    <location>
        <begin position="116"/>
        <end position="133"/>
    </location>
</feature>
<name>A0AAD5T9Y2_9FUNG</name>
<gene>
    <name evidence="12" type="primary">BET1</name>
    <name evidence="12" type="ORF">HK100_003881</name>
</gene>
<evidence type="ECO:0000313" key="12">
    <source>
        <dbReference type="EMBL" id="KAJ3142018.1"/>
    </source>
</evidence>
<dbReference type="Proteomes" id="UP001211907">
    <property type="component" value="Unassembled WGS sequence"/>
</dbReference>
<evidence type="ECO:0000256" key="4">
    <source>
        <dbReference type="ARBA" id="ARBA00022927"/>
    </source>
</evidence>
<proteinExistence type="predicted"/>
<keyword evidence="2" id="KW-0813">Transport</keyword>
<dbReference type="CDD" id="cd15853">
    <property type="entry name" value="SNARE_Bet1"/>
    <property type="match status" value="1"/>
</dbReference>
<keyword evidence="7 10" id="KW-0472">Membrane</keyword>
<keyword evidence="13" id="KW-1185">Reference proteome</keyword>
<organism evidence="12 13">
    <name type="scientific">Physocladia obscura</name>
    <dbReference type="NCBI Taxonomy" id="109957"/>
    <lineage>
        <taxon>Eukaryota</taxon>
        <taxon>Fungi</taxon>
        <taxon>Fungi incertae sedis</taxon>
        <taxon>Chytridiomycota</taxon>
        <taxon>Chytridiomycota incertae sedis</taxon>
        <taxon>Chytridiomycetes</taxon>
        <taxon>Chytridiales</taxon>
        <taxon>Chytriomycetaceae</taxon>
        <taxon>Physocladia</taxon>
    </lineage>
</organism>
<feature type="compositionally biased region" description="Low complexity" evidence="9">
    <location>
        <begin position="10"/>
        <end position="47"/>
    </location>
</feature>
<keyword evidence="3 10" id="KW-0812">Transmembrane</keyword>
<evidence type="ECO:0000256" key="2">
    <source>
        <dbReference type="ARBA" id="ARBA00022448"/>
    </source>
</evidence>